<name>A0ABQ7GFF6_DUNSA</name>
<organism evidence="2 3">
    <name type="scientific">Dunaliella salina</name>
    <name type="common">Green alga</name>
    <name type="synonym">Protococcus salinus</name>
    <dbReference type="NCBI Taxonomy" id="3046"/>
    <lineage>
        <taxon>Eukaryota</taxon>
        <taxon>Viridiplantae</taxon>
        <taxon>Chlorophyta</taxon>
        <taxon>core chlorophytes</taxon>
        <taxon>Chlorophyceae</taxon>
        <taxon>CS clade</taxon>
        <taxon>Chlamydomonadales</taxon>
        <taxon>Dunaliellaceae</taxon>
        <taxon>Dunaliella</taxon>
    </lineage>
</organism>
<comment type="caution">
    <text evidence="2">The sequence shown here is derived from an EMBL/GenBank/DDBJ whole genome shotgun (WGS) entry which is preliminary data.</text>
</comment>
<feature type="compositionally biased region" description="Basic and acidic residues" evidence="1">
    <location>
        <begin position="431"/>
        <end position="443"/>
    </location>
</feature>
<feature type="compositionally biased region" description="Polar residues" evidence="1">
    <location>
        <begin position="286"/>
        <end position="295"/>
    </location>
</feature>
<evidence type="ECO:0008006" key="4">
    <source>
        <dbReference type="Google" id="ProtNLM"/>
    </source>
</evidence>
<evidence type="ECO:0000256" key="1">
    <source>
        <dbReference type="SAM" id="MobiDB-lite"/>
    </source>
</evidence>
<evidence type="ECO:0000313" key="2">
    <source>
        <dbReference type="EMBL" id="KAF5833337.1"/>
    </source>
</evidence>
<feature type="region of interest" description="Disordered" evidence="1">
    <location>
        <begin position="1"/>
        <end position="20"/>
    </location>
</feature>
<feature type="compositionally biased region" description="Basic and acidic residues" evidence="1">
    <location>
        <begin position="382"/>
        <end position="391"/>
    </location>
</feature>
<feature type="region of interest" description="Disordered" evidence="1">
    <location>
        <begin position="370"/>
        <end position="391"/>
    </location>
</feature>
<feature type="region of interest" description="Disordered" evidence="1">
    <location>
        <begin position="417"/>
        <end position="543"/>
    </location>
</feature>
<evidence type="ECO:0000313" key="3">
    <source>
        <dbReference type="Proteomes" id="UP000815325"/>
    </source>
</evidence>
<feature type="compositionally biased region" description="Polar residues" evidence="1">
    <location>
        <begin position="314"/>
        <end position="338"/>
    </location>
</feature>
<feature type="compositionally biased region" description="Basic residues" evidence="1">
    <location>
        <begin position="150"/>
        <end position="160"/>
    </location>
</feature>
<accession>A0ABQ7GFF6</accession>
<protein>
    <recommendedName>
        <fullName evidence="4">Encoded protein</fullName>
    </recommendedName>
</protein>
<proteinExistence type="predicted"/>
<feature type="region of interest" description="Disordered" evidence="1">
    <location>
        <begin position="120"/>
        <end position="169"/>
    </location>
</feature>
<feature type="compositionally biased region" description="Acidic residues" evidence="1">
    <location>
        <begin position="264"/>
        <end position="273"/>
    </location>
</feature>
<gene>
    <name evidence="2" type="ORF">DUNSADRAFT_10417</name>
</gene>
<reference evidence="2" key="1">
    <citation type="submission" date="2017-08" db="EMBL/GenBank/DDBJ databases">
        <authorList>
            <person name="Polle J.E."/>
            <person name="Barry K."/>
            <person name="Cushman J."/>
            <person name="Schmutz J."/>
            <person name="Tran D."/>
            <person name="Hathwaick L.T."/>
            <person name="Yim W.C."/>
            <person name="Jenkins J."/>
            <person name="Mckie-Krisberg Z.M."/>
            <person name="Prochnik S."/>
            <person name="Lindquist E."/>
            <person name="Dockter R.B."/>
            <person name="Adam C."/>
            <person name="Molina H."/>
            <person name="Bunkerborg J."/>
            <person name="Jin E."/>
            <person name="Buchheim M."/>
            <person name="Magnuson J."/>
        </authorList>
    </citation>
    <scope>NUCLEOTIDE SEQUENCE</scope>
    <source>
        <strain evidence="2">CCAP 19/18</strain>
    </source>
</reference>
<sequence length="630" mass="68483">MLPCEAIGLPEETDGWREQQMEQERLVEQEEGPQTDFQKQRFRTMMQATQNAIAGMEQALDGQYDEHAIHSALSRLRLLELGGMTTSSDNADQAGNTQPVFAFMMAQFDRQVRAAVTIQHAYRRHRPPPRPYSASSRHSGRSRSTIHSVTRSRRVSKHSRPTTASRYMDAARARSRKMRGSNSGDAGLFAGAQARLASWRSRFNTVGGWTSKRLSDIGKLELLPSFRLPHDTDPMQRIADMCTGAPKHGVHAQEQHSSAQGMYTDEDDEDDDGVEKFGMRVPKQGATASPTGMHTQKQRGRASASPTDMHMQEQRGNATASPTATHTQEQRGNGTPSPTGVHKQKHCGSDGASALSVHMQEPQISHGETLEAGKEQVAQDQKVAEQSREEYDEHMAAQESLPQMDTNILLEPVPGSQAPGKAAIHWGGVSSEHDNDMNRREGVQRGQGQSGSLPRVSTAHAPKTLLPSPTAKLPQDYVETSSSGGKWSANKFEKGGVDAEEGAEADCGGDAGGVEEQRAASDEEEGGGSGGKSTASGRPMKVSVTCKGPRRVSMAGGGRTRLLLSPLRFATFKPMDKARREQEGARRALLECDFEMLDESVNGLDKACKGSLALKYPMKCMAGALCHCLQ</sequence>
<feature type="region of interest" description="Disordered" evidence="1">
    <location>
        <begin position="246"/>
        <end position="352"/>
    </location>
</feature>
<keyword evidence="3" id="KW-1185">Reference proteome</keyword>
<dbReference type="Proteomes" id="UP000815325">
    <property type="component" value="Unassembled WGS sequence"/>
</dbReference>
<dbReference type="EMBL" id="MU069817">
    <property type="protein sequence ID" value="KAF5833337.1"/>
    <property type="molecule type" value="Genomic_DNA"/>
</dbReference>